<proteinExistence type="predicted"/>
<name>A0ABT1EAB3_9FIRM</name>
<dbReference type="InterPro" id="IPR038750">
    <property type="entry name" value="YczE/YyaS-like"/>
</dbReference>
<gene>
    <name evidence="2" type="ORF">NK125_10135</name>
</gene>
<feature type="transmembrane region" description="Helical" evidence="1">
    <location>
        <begin position="72"/>
        <end position="90"/>
    </location>
</feature>
<sequence>MKQYGIRILKVLIGLFLYALGIYFTVQANIGLAPWDAFSQGLTNITGIPFGTMIILSGVGILILVLLLKEKIGMGTILNTLLIGLFVNFLNWLDMVPKSNNFMVGILMLLLGQVFICLGSYFYISPGLGCGPRDSLMTALGKRMPKVPIGAVRTGLEGVVLIWGWLLGAKVGLGTVVSVFGIGFILQGVFRLLKFDVTATEHESLIVTGNAILTALQRRAQDSKKTDAQVNSDEEI</sequence>
<comment type="caution">
    <text evidence="2">The sequence shown here is derived from an EMBL/GenBank/DDBJ whole genome shotgun (WGS) entry which is preliminary data.</text>
</comment>
<dbReference type="PANTHER" id="PTHR40078:SF1">
    <property type="entry name" value="INTEGRAL MEMBRANE PROTEIN"/>
    <property type="match status" value="1"/>
</dbReference>
<evidence type="ECO:0008006" key="4">
    <source>
        <dbReference type="Google" id="ProtNLM"/>
    </source>
</evidence>
<evidence type="ECO:0000313" key="3">
    <source>
        <dbReference type="Proteomes" id="UP001523566"/>
    </source>
</evidence>
<dbReference type="Pfam" id="PF19700">
    <property type="entry name" value="DUF6198"/>
    <property type="match status" value="1"/>
</dbReference>
<feature type="transmembrane region" description="Helical" evidence="1">
    <location>
        <begin position="47"/>
        <end position="67"/>
    </location>
</feature>
<dbReference type="RefSeq" id="WP_262066562.1">
    <property type="nucleotide sequence ID" value="NZ_JAMXOD010000014.1"/>
</dbReference>
<protein>
    <recommendedName>
        <fullName evidence="4">YitT family protein</fullName>
    </recommendedName>
</protein>
<dbReference type="Proteomes" id="UP001523566">
    <property type="component" value="Unassembled WGS sequence"/>
</dbReference>
<dbReference type="EMBL" id="JAMZFW010000014">
    <property type="protein sequence ID" value="MCP1102775.1"/>
    <property type="molecule type" value="Genomic_DNA"/>
</dbReference>
<keyword evidence="1" id="KW-0812">Transmembrane</keyword>
<accession>A0ABT1EAB3</accession>
<feature type="transmembrane region" description="Helical" evidence="1">
    <location>
        <begin position="12"/>
        <end position="35"/>
    </location>
</feature>
<keyword evidence="1" id="KW-1133">Transmembrane helix</keyword>
<evidence type="ECO:0000313" key="2">
    <source>
        <dbReference type="EMBL" id="MCP1102775.1"/>
    </source>
</evidence>
<organism evidence="2 3">
    <name type="scientific">Aequitasia blattaphilus</name>
    <dbReference type="NCBI Taxonomy" id="2949332"/>
    <lineage>
        <taxon>Bacteria</taxon>
        <taxon>Bacillati</taxon>
        <taxon>Bacillota</taxon>
        <taxon>Clostridia</taxon>
        <taxon>Lachnospirales</taxon>
        <taxon>Lachnospiraceae</taxon>
        <taxon>Aequitasia</taxon>
    </lineage>
</organism>
<dbReference type="PANTHER" id="PTHR40078">
    <property type="entry name" value="INTEGRAL MEMBRANE PROTEIN-RELATED"/>
    <property type="match status" value="1"/>
</dbReference>
<feature type="transmembrane region" description="Helical" evidence="1">
    <location>
        <begin position="172"/>
        <end position="193"/>
    </location>
</feature>
<feature type="transmembrane region" description="Helical" evidence="1">
    <location>
        <begin position="145"/>
        <end position="166"/>
    </location>
</feature>
<keyword evidence="3" id="KW-1185">Reference proteome</keyword>
<keyword evidence="1" id="KW-0472">Membrane</keyword>
<feature type="transmembrane region" description="Helical" evidence="1">
    <location>
        <begin position="102"/>
        <end position="124"/>
    </location>
</feature>
<reference evidence="2 3" key="1">
    <citation type="journal article" date="2022" name="Genome Biol. Evol.">
        <title>Host diet, physiology and behaviors set the stage for Lachnospiraceae cladogenesis.</title>
        <authorList>
            <person name="Vera-Ponce De Leon A."/>
            <person name="Schneider M."/>
            <person name="Jahnes B.C."/>
            <person name="Sadowski V."/>
            <person name="Camuy-Velez L.A."/>
            <person name="Duan J."/>
            <person name="Sabree Z.L."/>
        </authorList>
    </citation>
    <scope>NUCLEOTIDE SEQUENCE [LARGE SCALE GENOMIC DNA]</scope>
    <source>
        <strain evidence="2 3">PAL113</strain>
    </source>
</reference>
<evidence type="ECO:0000256" key="1">
    <source>
        <dbReference type="SAM" id="Phobius"/>
    </source>
</evidence>